<dbReference type="InterPro" id="IPR023614">
    <property type="entry name" value="Porin_dom_sf"/>
</dbReference>
<dbReference type="OrthoDB" id="19656at2759"/>
<dbReference type="GO" id="GO:0005741">
    <property type="term" value="C:mitochondrial outer membrane"/>
    <property type="evidence" value="ECO:0007669"/>
    <property type="project" value="UniProtKB-SubCell"/>
</dbReference>
<keyword evidence="7" id="KW-0653">Protein transport</keyword>
<gene>
    <name evidence="10" type="ORF">BD626DRAFT_458135</name>
</gene>
<dbReference type="InterPro" id="IPR027246">
    <property type="entry name" value="Porin_Euk/Tom40"/>
</dbReference>
<keyword evidence="9" id="KW-0472">Membrane</keyword>
<dbReference type="EMBL" id="VDMD01000012">
    <property type="protein sequence ID" value="TRM62503.1"/>
    <property type="molecule type" value="Genomic_DNA"/>
</dbReference>
<evidence type="ECO:0000256" key="7">
    <source>
        <dbReference type="ARBA" id="ARBA00022927"/>
    </source>
</evidence>
<accession>A0A550CCG5</accession>
<evidence type="ECO:0000256" key="5">
    <source>
        <dbReference type="ARBA" id="ARBA00022692"/>
    </source>
</evidence>
<reference evidence="10 11" key="1">
    <citation type="journal article" date="2019" name="New Phytol.">
        <title>Comparative genomics reveals unique wood-decay strategies and fruiting body development in the Schizophyllaceae.</title>
        <authorList>
            <person name="Almasi E."/>
            <person name="Sahu N."/>
            <person name="Krizsan K."/>
            <person name="Balint B."/>
            <person name="Kovacs G.M."/>
            <person name="Kiss B."/>
            <person name="Cseklye J."/>
            <person name="Drula E."/>
            <person name="Henrissat B."/>
            <person name="Nagy I."/>
            <person name="Chovatia M."/>
            <person name="Adam C."/>
            <person name="LaButti K."/>
            <person name="Lipzen A."/>
            <person name="Riley R."/>
            <person name="Grigoriev I.V."/>
            <person name="Nagy L.G."/>
        </authorList>
    </citation>
    <scope>NUCLEOTIDE SEQUENCE [LARGE SCALE GENOMIC DNA]</scope>
    <source>
        <strain evidence="10 11">NL-1724</strain>
    </source>
</reference>
<protein>
    <submittedName>
        <fullName evidence="10">Eukaryotic porin-domain-containing protein</fullName>
    </submittedName>
</protein>
<evidence type="ECO:0000256" key="4">
    <source>
        <dbReference type="ARBA" id="ARBA00022452"/>
    </source>
</evidence>
<proteinExistence type="inferred from homology"/>
<keyword evidence="4" id="KW-1134">Transmembrane beta strand</keyword>
<keyword evidence="3" id="KW-0813">Transport</keyword>
<dbReference type="AlphaFoldDB" id="A0A550CCG5"/>
<evidence type="ECO:0000256" key="2">
    <source>
        <dbReference type="ARBA" id="ARBA00010510"/>
    </source>
</evidence>
<name>A0A550CCG5_9AGAR</name>
<evidence type="ECO:0000256" key="1">
    <source>
        <dbReference type="ARBA" id="ARBA00004374"/>
    </source>
</evidence>
<dbReference type="PANTHER" id="PTHR10802">
    <property type="entry name" value="MITOCHONDRIAL IMPORT RECEPTOR SUBUNIT TOM40"/>
    <property type="match status" value="1"/>
</dbReference>
<dbReference type="GO" id="GO:0030150">
    <property type="term" value="P:protein import into mitochondrial matrix"/>
    <property type="evidence" value="ECO:0007669"/>
    <property type="project" value="InterPro"/>
</dbReference>
<dbReference type="CDD" id="cd07305">
    <property type="entry name" value="Porin3_Tom40"/>
    <property type="match status" value="1"/>
</dbReference>
<dbReference type="Pfam" id="PF01459">
    <property type="entry name" value="Porin_3"/>
    <property type="match status" value="1"/>
</dbReference>
<comment type="similarity">
    <text evidence="2">Belongs to the Tom40 family.</text>
</comment>
<keyword evidence="6" id="KW-1000">Mitochondrion outer membrane</keyword>
<evidence type="ECO:0000256" key="9">
    <source>
        <dbReference type="ARBA" id="ARBA00023136"/>
    </source>
</evidence>
<evidence type="ECO:0000313" key="10">
    <source>
        <dbReference type="EMBL" id="TRM62503.1"/>
    </source>
</evidence>
<dbReference type="STRING" id="97359.A0A550CCG5"/>
<evidence type="ECO:0000256" key="8">
    <source>
        <dbReference type="ARBA" id="ARBA00023128"/>
    </source>
</evidence>
<keyword evidence="11" id="KW-1185">Reference proteome</keyword>
<evidence type="ECO:0000313" key="11">
    <source>
        <dbReference type="Proteomes" id="UP000320762"/>
    </source>
</evidence>
<comment type="subcellular location">
    <subcellularLocation>
        <location evidence="1">Mitochondrion outer membrane</location>
        <topology evidence="1">Multi-pass membrane protein</topology>
    </subcellularLocation>
</comment>
<dbReference type="Proteomes" id="UP000320762">
    <property type="component" value="Unassembled WGS sequence"/>
</dbReference>
<organism evidence="10 11">
    <name type="scientific">Schizophyllum amplum</name>
    <dbReference type="NCBI Taxonomy" id="97359"/>
    <lineage>
        <taxon>Eukaryota</taxon>
        <taxon>Fungi</taxon>
        <taxon>Dikarya</taxon>
        <taxon>Basidiomycota</taxon>
        <taxon>Agaricomycotina</taxon>
        <taxon>Agaricomycetes</taxon>
        <taxon>Agaricomycetidae</taxon>
        <taxon>Agaricales</taxon>
        <taxon>Schizophyllaceae</taxon>
        <taxon>Schizophyllum</taxon>
    </lineage>
</organism>
<evidence type="ECO:0000256" key="6">
    <source>
        <dbReference type="ARBA" id="ARBA00022787"/>
    </source>
</evidence>
<dbReference type="GO" id="GO:0008320">
    <property type="term" value="F:protein transmembrane transporter activity"/>
    <property type="evidence" value="ECO:0007669"/>
    <property type="project" value="InterPro"/>
</dbReference>
<dbReference type="Gene3D" id="2.40.160.10">
    <property type="entry name" value="Porin"/>
    <property type="match status" value="1"/>
</dbReference>
<evidence type="ECO:0000256" key="3">
    <source>
        <dbReference type="ARBA" id="ARBA00022448"/>
    </source>
</evidence>
<comment type="caution">
    <text evidence="10">The sequence shown here is derived from an EMBL/GenBank/DDBJ whole genome shotgun (WGS) entry which is preliminary data.</text>
</comment>
<keyword evidence="8" id="KW-0496">Mitochondrion</keyword>
<sequence>MASTSSAEKDIFIDPIAHTTPASTVWSYFNPLNPISNAFDRVQQWRADLGLPNPGTTENLQKEVRATTLTNLMFDGARADLSKTLSASPLFQVTHSFALGSQQIPPSYNFASVYATDSIFLQGSVDHDGNVNMRGNQGWSPSSVSKVQGQFSQQGGHHMVLEHDYHGRDFSVNVKAMDPWPADMTGMFTGSYLQSFTKNFALGFESLWQRAPPLANDVMTSYLLKYTSDDKSTISTAQVQAGLLQATYWQKLSEKVDVAADLQVVAMPQRRDAVATLACKYELRLAAFRAQLDSTGKVSAFLEQRFSPAFSFLVSGEIDHFKNAAKFGVGVMIESSTLTPEEMGLPPQPAGF</sequence>
<dbReference type="InterPro" id="IPR037930">
    <property type="entry name" value="Tom40"/>
</dbReference>
<keyword evidence="5" id="KW-0812">Transmembrane</keyword>